<dbReference type="AlphaFoldDB" id="A0A179G2V1"/>
<sequence length="121" mass="13424">MMTAATVRAGKRESCFSGGEGVIQNVGHDGVGVNVLVDLAHRMRTLVAKGSHNSMNTVKCLTFSVQRYQSGHMGLKERYPITVTRRMVWCAFPEFQGKRSIDGTTAVPRLIAGSRHTRWME</sequence>
<dbReference type="GeneID" id="28856825"/>
<accession>A0A179G2V1</accession>
<dbReference type="Proteomes" id="UP000078397">
    <property type="component" value="Unassembled WGS sequence"/>
</dbReference>
<organism evidence="1 2">
    <name type="scientific">Pochonia chlamydosporia 170</name>
    <dbReference type="NCBI Taxonomy" id="1380566"/>
    <lineage>
        <taxon>Eukaryota</taxon>
        <taxon>Fungi</taxon>
        <taxon>Dikarya</taxon>
        <taxon>Ascomycota</taxon>
        <taxon>Pezizomycotina</taxon>
        <taxon>Sordariomycetes</taxon>
        <taxon>Hypocreomycetidae</taxon>
        <taxon>Hypocreales</taxon>
        <taxon>Clavicipitaceae</taxon>
        <taxon>Pochonia</taxon>
    </lineage>
</organism>
<dbReference type="KEGG" id="pchm:VFPPC_15078"/>
<keyword evidence="2" id="KW-1185">Reference proteome</keyword>
<dbReference type="RefSeq" id="XP_018148278.2">
    <property type="nucleotide sequence ID" value="XM_018292831.2"/>
</dbReference>
<proteinExistence type="predicted"/>
<dbReference type="EMBL" id="LSBJ02000001">
    <property type="protein sequence ID" value="OAQ72195.2"/>
    <property type="molecule type" value="Genomic_DNA"/>
</dbReference>
<name>A0A179G2V1_METCM</name>
<comment type="caution">
    <text evidence="1">The sequence shown here is derived from an EMBL/GenBank/DDBJ whole genome shotgun (WGS) entry which is preliminary data.</text>
</comment>
<evidence type="ECO:0000313" key="2">
    <source>
        <dbReference type="Proteomes" id="UP000078397"/>
    </source>
</evidence>
<protein>
    <submittedName>
        <fullName evidence="1">Uncharacterized protein</fullName>
    </submittedName>
</protein>
<evidence type="ECO:0000313" key="1">
    <source>
        <dbReference type="EMBL" id="OAQ72195.2"/>
    </source>
</evidence>
<gene>
    <name evidence="1" type="ORF">VFPPC_15078</name>
</gene>
<reference evidence="1 2" key="1">
    <citation type="journal article" date="2016" name="PLoS Pathog.">
        <title>Biosynthesis of antibiotic leucinostatins in bio-control fungus Purpureocillium lilacinum and their inhibition on phytophthora revealed by genome mining.</title>
        <authorList>
            <person name="Wang G."/>
            <person name="Liu Z."/>
            <person name="Lin R."/>
            <person name="Li E."/>
            <person name="Mao Z."/>
            <person name="Ling J."/>
            <person name="Yang Y."/>
            <person name="Yin W.B."/>
            <person name="Xie B."/>
        </authorList>
    </citation>
    <scope>NUCLEOTIDE SEQUENCE [LARGE SCALE GENOMIC DNA]</scope>
    <source>
        <strain evidence="1">170</strain>
    </source>
</reference>